<evidence type="ECO:0000259" key="5">
    <source>
        <dbReference type="PROSITE" id="PS51181"/>
    </source>
</evidence>
<dbReference type="GO" id="GO:0005829">
    <property type="term" value="C:cytosol"/>
    <property type="evidence" value="ECO:0007669"/>
    <property type="project" value="TreeGrafter"/>
</dbReference>
<evidence type="ECO:0000259" key="4">
    <source>
        <dbReference type="PROSITE" id="PS50056"/>
    </source>
</evidence>
<dbReference type="SUPFAM" id="SSF52799">
    <property type="entry name" value="(Phosphotyrosine protein) phosphatases II"/>
    <property type="match status" value="1"/>
</dbReference>
<dbReference type="GO" id="GO:0005886">
    <property type="term" value="C:plasma membrane"/>
    <property type="evidence" value="ECO:0007669"/>
    <property type="project" value="TreeGrafter"/>
</dbReference>
<dbReference type="PROSITE" id="PS00383">
    <property type="entry name" value="TYR_PHOSPHATASE_1"/>
    <property type="match status" value="1"/>
</dbReference>
<dbReference type="GO" id="GO:0051896">
    <property type="term" value="P:regulation of phosphatidylinositol 3-kinase/protein kinase B signal transduction"/>
    <property type="evidence" value="ECO:0007669"/>
    <property type="project" value="TreeGrafter"/>
</dbReference>
<dbReference type="Proteomes" id="UP000076798">
    <property type="component" value="Unassembled WGS sequence"/>
</dbReference>
<feature type="domain" description="Tyrosine specific protein phosphatases" evidence="4">
    <location>
        <begin position="118"/>
        <end position="145"/>
    </location>
</feature>
<dbReference type="PROSITE" id="PS50056">
    <property type="entry name" value="TYR_PHOSPHATASE_2"/>
    <property type="match status" value="1"/>
</dbReference>
<dbReference type="Gene3D" id="3.90.190.10">
    <property type="entry name" value="Protein tyrosine phosphatase superfamily"/>
    <property type="match status" value="1"/>
</dbReference>
<feature type="domain" description="Phosphatase tensin-type" evidence="5">
    <location>
        <begin position="16"/>
        <end position="302"/>
    </location>
</feature>
<dbReference type="GO" id="GO:0005634">
    <property type="term" value="C:nucleus"/>
    <property type="evidence" value="ECO:0007669"/>
    <property type="project" value="TreeGrafter"/>
</dbReference>
<name>A0A165Z9D9_9AGAM</name>
<dbReference type="GO" id="GO:0016314">
    <property type="term" value="F:phosphatidylinositol-3,4,5-trisphosphate 3-phosphatase activity"/>
    <property type="evidence" value="ECO:0007669"/>
    <property type="project" value="UniProtKB-EC"/>
</dbReference>
<evidence type="ECO:0000313" key="7">
    <source>
        <dbReference type="Proteomes" id="UP000076798"/>
    </source>
</evidence>
<dbReference type="GO" id="GO:0042995">
    <property type="term" value="C:cell projection"/>
    <property type="evidence" value="ECO:0007669"/>
    <property type="project" value="TreeGrafter"/>
</dbReference>
<evidence type="ECO:0000256" key="3">
    <source>
        <dbReference type="SAM" id="MobiDB-lite"/>
    </source>
</evidence>
<dbReference type="GO" id="GO:0043491">
    <property type="term" value="P:phosphatidylinositol 3-kinase/protein kinase B signal transduction"/>
    <property type="evidence" value="ECO:0007669"/>
    <property type="project" value="TreeGrafter"/>
</dbReference>
<dbReference type="InterPro" id="IPR029023">
    <property type="entry name" value="Tensin_phosphatase"/>
</dbReference>
<evidence type="ECO:0000256" key="2">
    <source>
        <dbReference type="ARBA" id="ARBA00022801"/>
    </source>
</evidence>
<feature type="region of interest" description="Disordered" evidence="3">
    <location>
        <begin position="264"/>
        <end position="284"/>
    </location>
</feature>
<gene>
    <name evidence="6" type="ORF">SISSUDRAFT_1010337</name>
</gene>
<dbReference type="InterPro" id="IPR051281">
    <property type="entry name" value="Dual-spec_lipid-protein_phosph"/>
</dbReference>
<dbReference type="InterPro" id="IPR016130">
    <property type="entry name" value="Tyr_Pase_AS"/>
</dbReference>
<accession>A0A165Z9D9</accession>
<proteinExistence type="predicted"/>
<evidence type="ECO:0000256" key="1">
    <source>
        <dbReference type="ARBA" id="ARBA00013015"/>
    </source>
</evidence>
<dbReference type="GO" id="GO:0048870">
    <property type="term" value="P:cell motility"/>
    <property type="evidence" value="ECO:0007669"/>
    <property type="project" value="TreeGrafter"/>
</dbReference>
<dbReference type="GO" id="GO:0004725">
    <property type="term" value="F:protein tyrosine phosphatase activity"/>
    <property type="evidence" value="ECO:0007669"/>
    <property type="project" value="TreeGrafter"/>
</dbReference>
<dbReference type="OrthoDB" id="5632at2759"/>
<dbReference type="PROSITE" id="PS51181">
    <property type="entry name" value="PPASE_TENSIN"/>
    <property type="match status" value="1"/>
</dbReference>
<reference evidence="6 7" key="1">
    <citation type="journal article" date="2016" name="Mol. Biol. Evol.">
        <title>Comparative Genomics of Early-Diverging Mushroom-Forming Fungi Provides Insights into the Origins of Lignocellulose Decay Capabilities.</title>
        <authorList>
            <person name="Nagy L.G."/>
            <person name="Riley R."/>
            <person name="Tritt A."/>
            <person name="Adam C."/>
            <person name="Daum C."/>
            <person name="Floudas D."/>
            <person name="Sun H."/>
            <person name="Yadav J.S."/>
            <person name="Pangilinan J."/>
            <person name="Larsson K.H."/>
            <person name="Matsuura K."/>
            <person name="Barry K."/>
            <person name="Labutti K."/>
            <person name="Kuo R."/>
            <person name="Ohm R.A."/>
            <person name="Bhattacharya S.S."/>
            <person name="Shirouzu T."/>
            <person name="Yoshinaga Y."/>
            <person name="Martin F.M."/>
            <person name="Grigoriev I.V."/>
            <person name="Hibbett D.S."/>
        </authorList>
    </citation>
    <scope>NUCLEOTIDE SEQUENCE [LARGE SCALE GENOMIC DNA]</scope>
    <source>
        <strain evidence="6 7">HHB10207 ss-3</strain>
    </source>
</reference>
<keyword evidence="7" id="KW-1185">Reference proteome</keyword>
<dbReference type="PANTHER" id="PTHR12305:SF81">
    <property type="entry name" value="PHOSPHATIDYLINOSITOL 3,4,5-TRISPHOSPHATE 3-PHOSPHATASE AND DUAL-SPECIFICITY PROTEIN PHOSPHATASE PTEN"/>
    <property type="match status" value="1"/>
</dbReference>
<dbReference type="EC" id="3.1.3.67" evidence="1"/>
<dbReference type="AlphaFoldDB" id="A0A165Z9D9"/>
<dbReference type="PANTHER" id="PTHR12305">
    <property type="entry name" value="PHOSPHATASE WITH HOMOLOGY TO TENSIN"/>
    <property type="match status" value="1"/>
</dbReference>
<keyword evidence="2" id="KW-0378">Hydrolase</keyword>
<dbReference type="InterPro" id="IPR029021">
    <property type="entry name" value="Prot-tyrosine_phosphatase-like"/>
</dbReference>
<dbReference type="EMBL" id="KV428201">
    <property type="protein sequence ID" value="KZT34081.1"/>
    <property type="molecule type" value="Genomic_DNA"/>
</dbReference>
<sequence length="566" mass="63604">MSNFVRRIVSGNKARFKDSDLKLELDLVYLTDSIIIMGYPASSFEGLYRNRREDAKKFLDTRHGNDYWVFNFCPWKENSYDPSVFEGRVSRYPFPDHHAPPLAILPLAVREMQIWLAGSPNRVVVLHCKAGKGRSGTLACALLLSLDAVPTPPKLERSYTKHEWNRLKASQVIDAVEERVEVLEEAKQKRAGATSSALGPLDSVAQKDLEEFRDASEWTKVEAMKEDLPPTAAPIPEQIRHPLIAADIPSRTTRTPPLDDVLSLHTQRRMKPTTGGKKSPQGVSIPSQRRFLHYWSQVLSDTAPPGFWSLSEPLADAPPAVPKKAVIQKVKIRIAEPKGTRFRVVKAVNTVLERTGQGQVPVTGAGDLWVSLASYDEQFLKTLERWEKHTRQTHHFGQRKEGSESLDGAQIQDLFSDGKWDKGKMVQSFAKLGLADQAVKIEENETNAPTLSYELVPLTDAEWTVVQKAIEADSGDPSFDMQLEDHASALNAEGDGSGIIVDSTREIRIKLYMGRIFMGWLWFIPAFHMQGGEEATHFKLTRKEIDFPLGPGEWLINVDVQMKWCS</sequence>
<protein>
    <recommendedName>
        <fullName evidence="1">phosphatidylinositol-3,4,5-trisphosphate 3-phosphatase</fullName>
        <ecNumber evidence="1">3.1.3.67</ecNumber>
    </recommendedName>
</protein>
<dbReference type="STRING" id="1314776.A0A165Z9D9"/>
<dbReference type="InterPro" id="IPR000387">
    <property type="entry name" value="Tyr_Pase_dom"/>
</dbReference>
<evidence type="ECO:0000313" key="6">
    <source>
        <dbReference type="EMBL" id="KZT34081.1"/>
    </source>
</evidence>
<dbReference type="GO" id="GO:0046856">
    <property type="term" value="P:phosphatidylinositol dephosphorylation"/>
    <property type="evidence" value="ECO:0007669"/>
    <property type="project" value="TreeGrafter"/>
</dbReference>
<organism evidence="6 7">
    <name type="scientific">Sistotremastrum suecicum HHB10207 ss-3</name>
    <dbReference type="NCBI Taxonomy" id="1314776"/>
    <lineage>
        <taxon>Eukaryota</taxon>
        <taxon>Fungi</taxon>
        <taxon>Dikarya</taxon>
        <taxon>Basidiomycota</taxon>
        <taxon>Agaricomycotina</taxon>
        <taxon>Agaricomycetes</taxon>
        <taxon>Sistotremastrales</taxon>
        <taxon>Sistotremastraceae</taxon>
        <taxon>Sistotremastrum</taxon>
    </lineage>
</organism>